<dbReference type="CDD" id="cd17324">
    <property type="entry name" value="MFS_NepI_like"/>
    <property type="match status" value="1"/>
</dbReference>
<dbReference type="InterPro" id="IPR011701">
    <property type="entry name" value="MFS"/>
</dbReference>
<feature type="transmembrane region" description="Helical" evidence="6">
    <location>
        <begin position="297"/>
        <end position="316"/>
    </location>
</feature>
<dbReference type="EMBL" id="BAAATR010000002">
    <property type="protein sequence ID" value="GAA2229017.1"/>
    <property type="molecule type" value="Genomic_DNA"/>
</dbReference>
<evidence type="ECO:0000256" key="6">
    <source>
        <dbReference type="SAM" id="Phobius"/>
    </source>
</evidence>
<keyword evidence="8" id="KW-0762">Sugar transport</keyword>
<evidence type="ECO:0000256" key="3">
    <source>
        <dbReference type="ARBA" id="ARBA00022692"/>
    </source>
</evidence>
<feature type="domain" description="Major facilitator superfamily (MFS) profile" evidence="7">
    <location>
        <begin position="14"/>
        <end position="384"/>
    </location>
</feature>
<reference evidence="8 9" key="1">
    <citation type="journal article" date="2019" name="Int. J. Syst. Evol. Microbiol.">
        <title>The Global Catalogue of Microorganisms (GCM) 10K type strain sequencing project: providing services to taxonomists for standard genome sequencing and annotation.</title>
        <authorList>
            <consortium name="The Broad Institute Genomics Platform"/>
            <consortium name="The Broad Institute Genome Sequencing Center for Infectious Disease"/>
            <person name="Wu L."/>
            <person name="Ma J."/>
        </authorList>
    </citation>
    <scope>NUCLEOTIDE SEQUENCE [LARGE SCALE GENOMIC DNA]</scope>
    <source>
        <strain evidence="8 9">JCM 7356</strain>
    </source>
</reference>
<name>A0ABN3DEJ3_9ACTN</name>
<feature type="transmembrane region" description="Helical" evidence="6">
    <location>
        <begin position="49"/>
        <end position="68"/>
    </location>
</feature>
<evidence type="ECO:0000256" key="1">
    <source>
        <dbReference type="ARBA" id="ARBA00004651"/>
    </source>
</evidence>
<feature type="transmembrane region" description="Helical" evidence="6">
    <location>
        <begin position="242"/>
        <end position="266"/>
    </location>
</feature>
<keyword evidence="4 6" id="KW-1133">Transmembrane helix</keyword>
<evidence type="ECO:0000313" key="8">
    <source>
        <dbReference type="EMBL" id="GAA2229017.1"/>
    </source>
</evidence>
<feature type="transmembrane region" description="Helical" evidence="6">
    <location>
        <begin position="166"/>
        <end position="188"/>
    </location>
</feature>
<dbReference type="PANTHER" id="PTHR43124">
    <property type="entry name" value="PURINE EFFLUX PUMP PBUE"/>
    <property type="match status" value="1"/>
</dbReference>
<keyword evidence="8" id="KW-0813">Transport</keyword>
<dbReference type="InterPro" id="IPR020846">
    <property type="entry name" value="MFS_dom"/>
</dbReference>
<keyword evidence="3 6" id="KW-0812">Transmembrane</keyword>
<dbReference type="SUPFAM" id="SSF103473">
    <property type="entry name" value="MFS general substrate transporter"/>
    <property type="match status" value="1"/>
</dbReference>
<accession>A0ABN3DEJ3</accession>
<evidence type="ECO:0000256" key="2">
    <source>
        <dbReference type="ARBA" id="ARBA00022475"/>
    </source>
</evidence>
<evidence type="ECO:0000259" key="7">
    <source>
        <dbReference type="PROSITE" id="PS50850"/>
    </source>
</evidence>
<feature type="transmembrane region" description="Helical" evidence="6">
    <location>
        <begin position="80"/>
        <end position="97"/>
    </location>
</feature>
<comment type="subcellular location">
    <subcellularLocation>
        <location evidence="1">Cell membrane</location>
        <topology evidence="1">Multi-pass membrane protein</topology>
    </subcellularLocation>
</comment>
<dbReference type="PANTHER" id="PTHR43124:SF3">
    <property type="entry name" value="CHLORAMPHENICOL EFFLUX PUMP RV0191"/>
    <property type="match status" value="1"/>
</dbReference>
<keyword evidence="5 6" id="KW-0472">Membrane</keyword>
<dbReference type="RefSeq" id="WP_344634600.1">
    <property type="nucleotide sequence ID" value="NZ_BAAATR010000002.1"/>
</dbReference>
<evidence type="ECO:0000256" key="5">
    <source>
        <dbReference type="ARBA" id="ARBA00023136"/>
    </source>
</evidence>
<evidence type="ECO:0000256" key="4">
    <source>
        <dbReference type="ARBA" id="ARBA00022989"/>
    </source>
</evidence>
<organism evidence="8 9">
    <name type="scientific">Kitasatospora cystarginea</name>
    <dbReference type="NCBI Taxonomy" id="58350"/>
    <lineage>
        <taxon>Bacteria</taxon>
        <taxon>Bacillati</taxon>
        <taxon>Actinomycetota</taxon>
        <taxon>Actinomycetes</taxon>
        <taxon>Kitasatosporales</taxon>
        <taxon>Streptomycetaceae</taxon>
        <taxon>Kitasatospora</taxon>
    </lineage>
</organism>
<dbReference type="Proteomes" id="UP001500305">
    <property type="component" value="Unassembled WGS sequence"/>
</dbReference>
<dbReference type="Pfam" id="PF07690">
    <property type="entry name" value="MFS_1"/>
    <property type="match status" value="1"/>
</dbReference>
<feature type="transmembrane region" description="Helical" evidence="6">
    <location>
        <begin position="209"/>
        <end position="230"/>
    </location>
</feature>
<keyword evidence="2" id="KW-1003">Cell membrane</keyword>
<feature type="transmembrane region" description="Helical" evidence="6">
    <location>
        <begin position="138"/>
        <end position="160"/>
    </location>
</feature>
<keyword evidence="9" id="KW-1185">Reference proteome</keyword>
<dbReference type="Gene3D" id="1.20.1250.20">
    <property type="entry name" value="MFS general substrate transporter like domains"/>
    <property type="match status" value="1"/>
</dbReference>
<feature type="transmembrane region" description="Helical" evidence="6">
    <location>
        <begin position="337"/>
        <end position="357"/>
    </location>
</feature>
<feature type="transmembrane region" description="Helical" evidence="6">
    <location>
        <begin position="109"/>
        <end position="131"/>
    </location>
</feature>
<feature type="transmembrane region" description="Helical" evidence="6">
    <location>
        <begin position="273"/>
        <end position="291"/>
    </location>
</feature>
<gene>
    <name evidence="8" type="ORF">GCM10010430_06080</name>
</gene>
<dbReference type="InterPro" id="IPR050189">
    <property type="entry name" value="MFS_Efflux_Transporters"/>
</dbReference>
<dbReference type="PROSITE" id="PS50850">
    <property type="entry name" value="MFS"/>
    <property type="match status" value="1"/>
</dbReference>
<protein>
    <submittedName>
        <fullName evidence="8">Sugar transporter</fullName>
    </submittedName>
</protein>
<comment type="caution">
    <text evidence="8">The sequence shown here is derived from an EMBL/GenBank/DDBJ whole genome shotgun (WGS) entry which is preliminary data.</text>
</comment>
<evidence type="ECO:0000313" key="9">
    <source>
        <dbReference type="Proteomes" id="UP001500305"/>
    </source>
</evidence>
<feature type="transmembrane region" description="Helical" evidence="6">
    <location>
        <begin position="363"/>
        <end position="384"/>
    </location>
</feature>
<sequence>MAAAEPDRRRAVAVLAALMLAAFTFNTTESLPIGLLRLISADLGVSLPAIGYLVTGYGLTVAVASLPLAHATRAVPRRHVLSALLAALALASLLPAAGSSYRLLLAARLVTALAQALFWAVMGPVAVGLFPPEARGRVVGALSAAGSLALVLGVPVGTWLGRRGGWQLPLVVVAGLGLVSLLVIALLLPTTRPDQGHAAYATTRDTRRFAIVLATTALSVTGAFTGYTYLVDLLGTSGFSDSAVGALLLVSGVSGVLGVSAVGPLLDRFPRGTLITPVATQAVGMLGLYTAGGSRPAAVAALVVLGGSLGPVFTATQNQMLRCAPGRTEIALAANSGAYNAGIAAGALLGGLVLHGTAVRQTFLAGGLLTLAALAVLLVGGQPLPRRMALTRSRTVLRTR</sequence>
<dbReference type="InterPro" id="IPR036259">
    <property type="entry name" value="MFS_trans_sf"/>
</dbReference>
<proteinExistence type="predicted"/>